<keyword evidence="1" id="KW-0805">Transcription regulation</keyword>
<dbReference type="EMBL" id="AP023367">
    <property type="protein sequence ID" value="BCJ93215.1"/>
    <property type="molecule type" value="Genomic_DNA"/>
</dbReference>
<sequence>MITVTNCGHDSRHKTGFRIIRKTGVPNYILLLVKTDALFEIKGKMIVTEPNMAILFDKNTYTHYGSNMGFYNDDWIHFDFKDEPCLLDTLNIPFNQPVYLPFISHLSAYVRQLVQESNTPSKHKDAIKDTLMRTLLFSLDSQIALNRNASGDQKYITKMNQLRNEIHNTPQKKWSAQSMADYMNLSISYFQHLYKHFFKISCIQEVIQARILRAKFYLKTTDMSIRVIAELCGYDNELHFMRQFKKFEGITPSQYRSYSR</sequence>
<dbReference type="InterPro" id="IPR018060">
    <property type="entry name" value="HTH_AraC"/>
</dbReference>
<dbReference type="SUPFAM" id="SSF46689">
    <property type="entry name" value="Homeodomain-like"/>
    <property type="match status" value="1"/>
</dbReference>
<name>A0A6S6R0U4_9FIRM</name>
<dbReference type="Pfam" id="PF12833">
    <property type="entry name" value="HTH_18"/>
    <property type="match status" value="1"/>
</dbReference>
<evidence type="ECO:0000313" key="4">
    <source>
        <dbReference type="EMBL" id="BCJ93215.1"/>
    </source>
</evidence>
<dbReference type="Gene3D" id="1.10.10.60">
    <property type="entry name" value="Homeodomain-like"/>
    <property type="match status" value="1"/>
</dbReference>
<evidence type="ECO:0000256" key="2">
    <source>
        <dbReference type="ARBA" id="ARBA00023125"/>
    </source>
</evidence>
<dbReference type="PANTHER" id="PTHR43280">
    <property type="entry name" value="ARAC-FAMILY TRANSCRIPTIONAL REGULATOR"/>
    <property type="match status" value="1"/>
</dbReference>
<keyword evidence="2" id="KW-0238">DNA-binding</keyword>
<dbReference type="SMART" id="SM00342">
    <property type="entry name" value="HTH_ARAC"/>
    <property type="match status" value="1"/>
</dbReference>
<keyword evidence="3" id="KW-0804">Transcription</keyword>
<proteinExistence type="predicted"/>
<dbReference type="PROSITE" id="PS01124">
    <property type="entry name" value="HTH_ARAC_FAMILY_2"/>
    <property type="match status" value="1"/>
</dbReference>
<organism evidence="4 5">
    <name type="scientific">Anaerocolumna cellulosilytica</name>
    <dbReference type="NCBI Taxonomy" id="433286"/>
    <lineage>
        <taxon>Bacteria</taxon>
        <taxon>Bacillati</taxon>
        <taxon>Bacillota</taxon>
        <taxon>Clostridia</taxon>
        <taxon>Lachnospirales</taxon>
        <taxon>Lachnospiraceae</taxon>
        <taxon>Anaerocolumna</taxon>
    </lineage>
</organism>
<protein>
    <submittedName>
        <fullName evidence="4">Uncharacterized protein</fullName>
    </submittedName>
</protein>
<dbReference type="InterPro" id="IPR018062">
    <property type="entry name" value="HTH_AraC-typ_CS"/>
</dbReference>
<dbReference type="InterPro" id="IPR020449">
    <property type="entry name" value="Tscrpt_reg_AraC-type_HTH"/>
</dbReference>
<gene>
    <name evidence="4" type="ORF">acsn021_07840</name>
</gene>
<evidence type="ECO:0000313" key="5">
    <source>
        <dbReference type="Proteomes" id="UP000515561"/>
    </source>
</evidence>
<keyword evidence="5" id="KW-1185">Reference proteome</keyword>
<dbReference type="KEGG" id="acel:acsn021_07840"/>
<dbReference type="GO" id="GO:0043565">
    <property type="term" value="F:sequence-specific DNA binding"/>
    <property type="evidence" value="ECO:0007669"/>
    <property type="project" value="InterPro"/>
</dbReference>
<dbReference type="InterPro" id="IPR037923">
    <property type="entry name" value="HTH-like"/>
</dbReference>
<dbReference type="GO" id="GO:0003700">
    <property type="term" value="F:DNA-binding transcription factor activity"/>
    <property type="evidence" value="ECO:0007669"/>
    <property type="project" value="InterPro"/>
</dbReference>
<accession>A0A6S6R0U4</accession>
<dbReference type="InterPro" id="IPR009057">
    <property type="entry name" value="Homeodomain-like_sf"/>
</dbReference>
<reference evidence="4 5" key="1">
    <citation type="journal article" date="2016" name="Int. J. Syst. Evol. Microbiol.">
        <title>Descriptions of Anaerotaenia torta gen. nov., sp. nov. and Anaerocolumna cellulosilytica gen. nov., sp. nov. isolated from a methanogenic reactor of cattle waste.</title>
        <authorList>
            <person name="Uek A."/>
            <person name="Ohtaki Y."/>
            <person name="Kaku N."/>
            <person name="Ueki K."/>
        </authorList>
    </citation>
    <scope>NUCLEOTIDE SEQUENCE [LARGE SCALE GENOMIC DNA]</scope>
    <source>
        <strain evidence="4 5">SN021</strain>
    </source>
</reference>
<evidence type="ECO:0000256" key="3">
    <source>
        <dbReference type="ARBA" id="ARBA00023163"/>
    </source>
</evidence>
<dbReference type="SUPFAM" id="SSF51215">
    <property type="entry name" value="Regulatory protein AraC"/>
    <property type="match status" value="1"/>
</dbReference>
<dbReference type="Proteomes" id="UP000515561">
    <property type="component" value="Chromosome"/>
</dbReference>
<dbReference type="RefSeq" id="WP_184095143.1">
    <property type="nucleotide sequence ID" value="NZ_AP023367.1"/>
</dbReference>
<evidence type="ECO:0000256" key="1">
    <source>
        <dbReference type="ARBA" id="ARBA00023015"/>
    </source>
</evidence>
<dbReference type="PROSITE" id="PS00041">
    <property type="entry name" value="HTH_ARAC_FAMILY_1"/>
    <property type="match status" value="1"/>
</dbReference>
<dbReference type="PANTHER" id="PTHR43280:SF17">
    <property type="entry name" value="ARAC-TYPE DNA-BINDING DOMAIN-CONTAINING PROTEIN"/>
    <property type="match status" value="1"/>
</dbReference>
<dbReference type="PRINTS" id="PR00032">
    <property type="entry name" value="HTHARAC"/>
</dbReference>
<dbReference type="AlphaFoldDB" id="A0A6S6R0U4"/>